<feature type="compositionally biased region" description="Basic and acidic residues" evidence="1">
    <location>
        <begin position="14"/>
        <end position="27"/>
    </location>
</feature>
<feature type="compositionally biased region" description="Low complexity" evidence="1">
    <location>
        <begin position="396"/>
        <end position="425"/>
    </location>
</feature>
<evidence type="ECO:0000259" key="2">
    <source>
        <dbReference type="PROSITE" id="PS50829"/>
    </source>
</evidence>
<feature type="region of interest" description="Disordered" evidence="1">
    <location>
        <begin position="910"/>
        <end position="952"/>
    </location>
</feature>
<feature type="compositionally biased region" description="Acidic residues" evidence="1">
    <location>
        <begin position="550"/>
        <end position="559"/>
    </location>
</feature>
<dbReference type="Proteomes" id="UP000559256">
    <property type="component" value="Unassembled WGS sequence"/>
</dbReference>
<feature type="domain" description="GYF" evidence="2">
    <location>
        <begin position="1045"/>
        <end position="1101"/>
    </location>
</feature>
<feature type="region of interest" description="Disordered" evidence="1">
    <location>
        <begin position="1"/>
        <end position="106"/>
    </location>
</feature>
<feature type="region of interest" description="Disordered" evidence="1">
    <location>
        <begin position="1267"/>
        <end position="1304"/>
    </location>
</feature>
<feature type="compositionally biased region" description="Pro residues" evidence="1">
    <location>
        <begin position="687"/>
        <end position="697"/>
    </location>
</feature>
<feature type="compositionally biased region" description="Low complexity" evidence="1">
    <location>
        <begin position="872"/>
        <end position="882"/>
    </location>
</feature>
<dbReference type="SUPFAM" id="SSF46689">
    <property type="entry name" value="Homeodomain-like"/>
    <property type="match status" value="1"/>
</dbReference>
<evidence type="ECO:0000256" key="1">
    <source>
        <dbReference type="SAM" id="MobiDB-lite"/>
    </source>
</evidence>
<feature type="compositionally biased region" description="Low complexity" evidence="1">
    <location>
        <begin position="31"/>
        <end position="47"/>
    </location>
</feature>
<feature type="region of interest" description="Disordered" evidence="1">
    <location>
        <begin position="860"/>
        <end position="892"/>
    </location>
</feature>
<dbReference type="PROSITE" id="PS50829">
    <property type="entry name" value="GYF"/>
    <property type="match status" value="1"/>
</dbReference>
<dbReference type="PANTHER" id="PTHR48125">
    <property type="entry name" value="LP07818P1"/>
    <property type="match status" value="1"/>
</dbReference>
<dbReference type="Pfam" id="PF02213">
    <property type="entry name" value="GYF"/>
    <property type="match status" value="1"/>
</dbReference>
<accession>A0A8H5H1H4</accession>
<keyword evidence="4" id="KW-1185">Reference proteome</keyword>
<feature type="compositionally biased region" description="Polar residues" evidence="1">
    <location>
        <begin position="659"/>
        <end position="682"/>
    </location>
</feature>
<feature type="region of interest" description="Disordered" evidence="1">
    <location>
        <begin position="1101"/>
        <end position="1125"/>
    </location>
</feature>
<organism evidence="3 4">
    <name type="scientific">Tetrapyrgos nigripes</name>
    <dbReference type="NCBI Taxonomy" id="182062"/>
    <lineage>
        <taxon>Eukaryota</taxon>
        <taxon>Fungi</taxon>
        <taxon>Dikarya</taxon>
        <taxon>Basidiomycota</taxon>
        <taxon>Agaricomycotina</taxon>
        <taxon>Agaricomycetes</taxon>
        <taxon>Agaricomycetidae</taxon>
        <taxon>Agaricales</taxon>
        <taxon>Marasmiineae</taxon>
        <taxon>Marasmiaceae</taxon>
        <taxon>Tetrapyrgos</taxon>
    </lineage>
</organism>
<feature type="compositionally biased region" description="Low complexity" evidence="1">
    <location>
        <begin position="61"/>
        <end position="72"/>
    </location>
</feature>
<proteinExistence type="predicted"/>
<feature type="compositionally biased region" description="Low complexity" evidence="1">
    <location>
        <begin position="523"/>
        <end position="536"/>
    </location>
</feature>
<feature type="compositionally biased region" description="Low complexity" evidence="1">
    <location>
        <begin position="147"/>
        <end position="159"/>
    </location>
</feature>
<dbReference type="SMART" id="SM00444">
    <property type="entry name" value="GYF"/>
    <property type="match status" value="1"/>
</dbReference>
<dbReference type="Pfam" id="PF08914">
    <property type="entry name" value="Myb_Rap1"/>
    <property type="match status" value="1"/>
</dbReference>
<feature type="compositionally biased region" description="Low complexity" evidence="1">
    <location>
        <begin position="698"/>
        <end position="707"/>
    </location>
</feature>
<dbReference type="SUPFAM" id="SSF55277">
    <property type="entry name" value="GYF domain"/>
    <property type="match status" value="1"/>
</dbReference>
<feature type="compositionally biased region" description="Polar residues" evidence="1">
    <location>
        <begin position="1113"/>
        <end position="1124"/>
    </location>
</feature>
<feature type="compositionally biased region" description="Low complexity" evidence="1">
    <location>
        <begin position="79"/>
        <end position="89"/>
    </location>
</feature>
<evidence type="ECO:0000313" key="3">
    <source>
        <dbReference type="EMBL" id="KAF5375064.1"/>
    </source>
</evidence>
<feature type="compositionally biased region" description="Basic and acidic residues" evidence="1">
    <location>
        <begin position="431"/>
        <end position="442"/>
    </location>
</feature>
<dbReference type="OrthoDB" id="6415790at2759"/>
<dbReference type="EMBL" id="JAACJM010000001">
    <property type="protein sequence ID" value="KAF5375064.1"/>
    <property type="molecule type" value="Genomic_DNA"/>
</dbReference>
<dbReference type="InterPro" id="IPR003169">
    <property type="entry name" value="GYF"/>
</dbReference>
<feature type="region of interest" description="Disordered" evidence="1">
    <location>
        <begin position="126"/>
        <end position="169"/>
    </location>
</feature>
<comment type="caution">
    <text evidence="3">The sequence shown here is derived from an EMBL/GenBank/DDBJ whole genome shotgun (WGS) entry which is preliminary data.</text>
</comment>
<dbReference type="PANTHER" id="PTHR48125:SF12">
    <property type="entry name" value="AT HOOK TRANSCRIPTION FACTOR FAMILY-RELATED"/>
    <property type="match status" value="1"/>
</dbReference>
<dbReference type="Gene3D" id="1.10.10.60">
    <property type="entry name" value="Homeodomain-like"/>
    <property type="match status" value="1"/>
</dbReference>
<dbReference type="CDD" id="cd11655">
    <property type="entry name" value="rap1_myb-like"/>
    <property type="match status" value="1"/>
</dbReference>
<dbReference type="InterPro" id="IPR035445">
    <property type="entry name" value="GYF-like_dom_sf"/>
</dbReference>
<gene>
    <name evidence="3" type="ORF">D9758_000130</name>
</gene>
<dbReference type="InterPro" id="IPR015010">
    <property type="entry name" value="TERF2IP_Myb"/>
</dbReference>
<feature type="compositionally biased region" description="Low complexity" evidence="1">
    <location>
        <begin position="332"/>
        <end position="349"/>
    </location>
</feature>
<name>A0A8H5H1H4_9AGAR</name>
<reference evidence="3 4" key="1">
    <citation type="journal article" date="2020" name="ISME J.">
        <title>Uncovering the hidden diversity of litter-decomposition mechanisms in mushroom-forming fungi.</title>
        <authorList>
            <person name="Floudas D."/>
            <person name="Bentzer J."/>
            <person name="Ahren D."/>
            <person name="Johansson T."/>
            <person name="Persson P."/>
            <person name="Tunlid A."/>
        </authorList>
    </citation>
    <scope>NUCLEOTIDE SEQUENCE [LARGE SCALE GENOMIC DNA]</scope>
    <source>
        <strain evidence="3 4">CBS 291.85</strain>
    </source>
</reference>
<feature type="compositionally biased region" description="Low complexity" evidence="1">
    <location>
        <begin position="478"/>
        <end position="494"/>
    </location>
</feature>
<feature type="region of interest" description="Disordered" evidence="1">
    <location>
        <begin position="1571"/>
        <end position="1609"/>
    </location>
</feature>
<feature type="compositionally biased region" description="Polar residues" evidence="1">
    <location>
        <begin position="583"/>
        <end position="615"/>
    </location>
</feature>
<feature type="region of interest" description="Disordered" evidence="1">
    <location>
        <begin position="290"/>
        <end position="707"/>
    </location>
</feature>
<sequence>MSPVVAAVDDDLESDIHVPDPQDHVLQKLESPPTTTTATISPATPTAEVVDDSASIRSVHSAPAARSSTTTLPTPPPTSSLRPASPSQSSHREVAPRHRSLAVADPRSSKRLSGFFNNLIHRRDANNTSRSAVREEAPASSAQTDILSSELSRSSSPVPAAVPPPQLPPPTLQELGLCLSVLTPDLSPSHFTTPPSSGAFLSPSYLLLCHAQGLDVLPLVSPPSPQPYALIRRVSFKSIVVMEHRGVLVAIAGRRDGVRVYALEEIRKAVEWRIEVEVRRERERMRRELAKKNNSSTLGSLDFRNSGEKIRKPSSSTPPPSDSPRQNILRKASQVSIPSASTSPSPSSALVPRTPTIKRPKSPSVRTTQTPEPSGRPPPYSNPSEYAAPRLQTRNSLVSLSPTRSRSRSRGGSVSDVLSVPPLSLITTEVTRPHDPDSKDYVESSDDEAINVVAAGSSGSQALDERTSARHTSNPSQSTTGGHTLLSSHTHSSSISRRNRPANLDLSLSRSTPIPSEEPSPAPTLLTLRQALAQQPSGPGSPDLGTPFPDADDDDDGEVDGTISLTQALLESRLPDLPPPGTRQPQQPILLSSSHTMITDEPSSPRTSDVNSTHSEGSRNSRNRRRRWSLMLNSPSPAPDTLESSSPRTRGVSRERTLTRSGTQSSSLATPTPTRRPSSAHGSTSPLPSPSSQPPLPDSASVSVNHSRSSRFIPRIISNAFHNMRSDDHPSIPSHDADSLRKLNGGPHITHAPPPKLEYVKLPGTKGSLMIKAVETAKKSFLAILCGENGEKVELFAGTYRTALGLSRTFILPDSPRSLELQLQGDDLVEVFLVFSQNVFGLEPATVRVREVRIGRAERRAARRRAREIRAGDSAAADTEAPAGEEETGTPANVNVSIGVSVAVGSTVVASGSGPSGHQSPTFVASEHPEQANDQNSEALAEPSNEGTSTPAEVTVTTAAAPTDELLTLNSAKLGPYTTFQQLSFAPLFPLASIADEYVIPPTYPDFIEYRTEHEPDSSGSGQTTDLAQVQFSPPGLPVPAPSAPTKWYYRDPKGVVHGPWKASLMQAWYKDGLLPPDLPVRKEEDTEYTLLRDLRSQCIDPTHPFKPAHAPQQHNSTPSSVFQPSDKPLLAPISLLAQPRHFGPPALFFSSRGGHSTAIVDARGRSVLKGRFVWSDDEPAGEDAKSTSLMGRMGDVKRLEALDVKNRSVLIAMRQGGVEAVDLGDALLRPADESRTSLPQFQPLLSAINRRAPFVWKIGTPVSTSPTSATVLSTKNKGHSLTKPRLNTGSSRSPPGKTEFNSIDAEPEFHDEVLFLGRKNDEIYICGELEGKPPKDGYVLISFGSPEGQRLLERPPKPERYIVPFTYVDACKKVGFQLKPIFTDETGAPMDIHIHESIANPVFRDALHEQILHSGGNPFVPLETARVIVADPNTEVFQALVKMLHYATKKHIESIDWISRCIERQEVAYTPLVYKNPGGRKAGEERTQFTEDDEIKLCHWIASKIPHKATGGRTGNKLYQQLCDMSPDPAYAWVTRHTWQSWRERYKKNAERLDRQIEVIVSQTKLNPGEEKGLYDVRQPEEKVKKPRKRAPKRTPSQPAEFVVGSSTMGGNPGLLQVKDALVTGLPGPFYQAVPPKDLQIYSQGLGADDDEWRIRIGNDEPPAWSSPTKRKEIAELLAEDHANKRARTDDPTVATNDDTYQAMVVVAEHVIDQGLRAIAAQYRFTFEEVREYYDKCGDMDRTDRRFHKMRETLALLPDDEF</sequence>
<feature type="compositionally biased region" description="Pro residues" evidence="1">
    <location>
        <begin position="160"/>
        <end position="169"/>
    </location>
</feature>
<evidence type="ECO:0000313" key="4">
    <source>
        <dbReference type="Proteomes" id="UP000559256"/>
    </source>
</evidence>
<protein>
    <recommendedName>
        <fullName evidence="2">GYF domain-containing protein</fullName>
    </recommendedName>
</protein>
<feature type="compositionally biased region" description="Basic and acidic residues" evidence="1">
    <location>
        <begin position="1571"/>
        <end position="1585"/>
    </location>
</feature>
<dbReference type="Gene3D" id="3.30.1490.40">
    <property type="match status" value="1"/>
</dbReference>
<dbReference type="InterPro" id="IPR009057">
    <property type="entry name" value="Homeodomain-like_sf"/>
</dbReference>